<evidence type="ECO:0000259" key="2">
    <source>
        <dbReference type="Pfam" id="PF22725"/>
    </source>
</evidence>
<organism evidence="3 4">
    <name type="scientific">Faecalispora sporosphaeroides</name>
    <dbReference type="NCBI Taxonomy" id="1549"/>
    <lineage>
        <taxon>Bacteria</taxon>
        <taxon>Bacillati</taxon>
        <taxon>Bacillota</taxon>
        <taxon>Clostridia</taxon>
        <taxon>Eubacteriales</taxon>
        <taxon>Oscillospiraceae</taxon>
        <taxon>Faecalispora</taxon>
    </lineage>
</organism>
<dbReference type="InterPro" id="IPR055170">
    <property type="entry name" value="GFO_IDH_MocA-like_dom"/>
</dbReference>
<dbReference type="PANTHER" id="PTHR43249:SF1">
    <property type="entry name" value="D-GLUCOSIDE 3-DEHYDROGENASE"/>
    <property type="match status" value="1"/>
</dbReference>
<evidence type="ECO:0000313" key="4">
    <source>
        <dbReference type="Proteomes" id="UP000754750"/>
    </source>
</evidence>
<dbReference type="EMBL" id="SVNY01000001">
    <property type="protein sequence ID" value="MBE6832458.1"/>
    <property type="molecule type" value="Genomic_DNA"/>
</dbReference>
<feature type="domain" description="Gfo/Idh/MocA-like oxidoreductase N-terminal" evidence="1">
    <location>
        <begin position="10"/>
        <end position="133"/>
    </location>
</feature>
<accession>A0A928KR97</accession>
<gene>
    <name evidence="3" type="ORF">E7512_02550</name>
</gene>
<dbReference type="InterPro" id="IPR052515">
    <property type="entry name" value="Gfo/Idh/MocA_Oxidoreductase"/>
</dbReference>
<comment type="caution">
    <text evidence="3">The sequence shown here is derived from an EMBL/GenBank/DDBJ whole genome shotgun (WGS) entry which is preliminary data.</text>
</comment>
<dbReference type="Proteomes" id="UP000754750">
    <property type="component" value="Unassembled WGS sequence"/>
</dbReference>
<dbReference type="InterPro" id="IPR036291">
    <property type="entry name" value="NAD(P)-bd_dom_sf"/>
</dbReference>
<dbReference type="Pfam" id="PF22725">
    <property type="entry name" value="GFO_IDH_MocA_C3"/>
    <property type="match status" value="1"/>
</dbReference>
<dbReference type="GO" id="GO:0000166">
    <property type="term" value="F:nucleotide binding"/>
    <property type="evidence" value="ECO:0007669"/>
    <property type="project" value="InterPro"/>
</dbReference>
<evidence type="ECO:0000313" key="3">
    <source>
        <dbReference type="EMBL" id="MBE6832458.1"/>
    </source>
</evidence>
<dbReference type="Pfam" id="PF01408">
    <property type="entry name" value="GFO_IDH_MocA"/>
    <property type="match status" value="1"/>
</dbReference>
<proteinExistence type="predicted"/>
<reference evidence="3" key="1">
    <citation type="submission" date="2019-04" db="EMBL/GenBank/DDBJ databases">
        <title>Evolution of Biomass-Degrading Anaerobic Consortia Revealed by Metagenomics.</title>
        <authorList>
            <person name="Peng X."/>
        </authorList>
    </citation>
    <scope>NUCLEOTIDE SEQUENCE</scope>
    <source>
        <strain evidence="3">SIG551</strain>
    </source>
</reference>
<name>A0A928KR97_9FIRM</name>
<evidence type="ECO:0000259" key="1">
    <source>
        <dbReference type="Pfam" id="PF01408"/>
    </source>
</evidence>
<dbReference type="PANTHER" id="PTHR43249">
    <property type="entry name" value="UDP-N-ACETYL-2-AMINO-2-DEOXY-D-GLUCURONATE OXIDASE"/>
    <property type="match status" value="1"/>
</dbReference>
<dbReference type="SUPFAM" id="SSF51735">
    <property type="entry name" value="NAD(P)-binding Rossmann-fold domains"/>
    <property type="match status" value="1"/>
</dbReference>
<dbReference type="Gene3D" id="3.40.50.720">
    <property type="entry name" value="NAD(P)-binding Rossmann-like Domain"/>
    <property type="match status" value="1"/>
</dbReference>
<dbReference type="SUPFAM" id="SSF55347">
    <property type="entry name" value="Glyceraldehyde-3-phosphate dehydrogenase-like, C-terminal domain"/>
    <property type="match status" value="1"/>
</dbReference>
<feature type="domain" description="GFO/IDH/MocA-like oxidoreductase" evidence="2">
    <location>
        <begin position="143"/>
        <end position="267"/>
    </location>
</feature>
<protein>
    <submittedName>
        <fullName evidence="3">Gfo/Idh/MocA family oxidoreductase</fullName>
    </submittedName>
</protein>
<dbReference type="InterPro" id="IPR000683">
    <property type="entry name" value="Gfo/Idh/MocA-like_OxRdtase_N"/>
</dbReference>
<dbReference type="AlphaFoldDB" id="A0A928KR97"/>
<sequence>MKDGNEMKKLNFLLIGCGRISKNHVAAAAENAGLMELVAVCDLIEERAQEKADSLQEKTGKRPAVYTDYKKALEELAIDCCSIATESGYHAEIALDCLRRGKHVLVEKPMALSTHDAQLMIQEANSRGLKLGVCHQNRFNAPIQELHRAVEDNRFGKLVNGTARILWNRSMPYYEQAPWRGTWAQDGGTLMNQCIHNIDLLQWNLGGEPETIMAMTGNYLRDIEAEDFGAILIRFKNGAVGMVEGTACVYPKNLEETLSVFGETGAAVIGGLAVNRVQTWNFSQPAEQDERVAALAGTDPADVYGHGHNALYADYIRAIQTGTQPLVSGTEGIKALKIILAAYKSQKTGQAVRFDDLEFSTLDMNDSDVRYHSEEAAQ</sequence>
<dbReference type="Gene3D" id="3.30.360.10">
    <property type="entry name" value="Dihydrodipicolinate Reductase, domain 2"/>
    <property type="match status" value="1"/>
</dbReference>